<keyword evidence="4 9" id="KW-0732">Signal</keyword>
<dbReference type="InterPro" id="IPR002909">
    <property type="entry name" value="IPT_dom"/>
</dbReference>
<feature type="domain" description="IPT/TIG" evidence="10">
    <location>
        <begin position="660"/>
        <end position="736"/>
    </location>
</feature>
<evidence type="ECO:0000256" key="6">
    <source>
        <dbReference type="ARBA" id="ARBA00022833"/>
    </source>
</evidence>
<dbReference type="InterPro" id="IPR001570">
    <property type="entry name" value="Peptidase_M4_C_domain"/>
</dbReference>
<dbReference type="SUPFAM" id="SSF81296">
    <property type="entry name" value="E set domains"/>
    <property type="match status" value="7"/>
</dbReference>
<evidence type="ECO:0000256" key="4">
    <source>
        <dbReference type="ARBA" id="ARBA00022729"/>
    </source>
</evidence>
<dbReference type="InterPro" id="IPR023612">
    <property type="entry name" value="Peptidase_M4"/>
</dbReference>
<feature type="domain" description="IPT/TIG" evidence="10">
    <location>
        <begin position="1120"/>
        <end position="1198"/>
    </location>
</feature>
<sequence>MPQFFTQFTTLKATVALRRGRAAGVLLALLAGSLASQAQPIAGLSPQAGAPLLRSIKARPALSQALQVLRQELALTTNDELRPLRTETDELGMVHQRFQQYYRGVKVEHGELSVHARTGRIESLSGELLRAAAMPAVQPGLSESMALQHALQSVGAKVYQWQVPGEEQALRATTHNAKATYLPKGELVLLPDTRQALASAPLVLAWKFNIYAHQPVSRALIYVDAQTGQVVLRDAIIKHLNATGTGATRYLGPRAIYADQFGGGYRLRESVHGKGVVTLNCKKSNSYSAAVDFVDNDNSWTAAEYDNANFDNAALDAHVGAQTTQDYWTTVHGRDSFDDKGSVLLNYVHYDDVPGGAGYENAYWNGTAMTYGDGATTFKPLTAVDVCGHEIGHAVCETTAGLIYQNESGALNEGLSDIWGACVENHLDPSKQIWLIGEDIMKAGGALRSMSNPGQYGQPDTYQGTNWQATTASPTSSNDYGGVHNNSGVLNYWFYLVCQGGSGTNDKGTTFNVSGINISKGARITYRAERLYMPASCTYAGARAATMQAAIDLYGLGSAEVTAVAQAWRAVGLGEAAPTITGLSVASGTVGQTVTLTGTNFGTTYRVQFNGTDATVATLTSTTSVTVTIPAGATTGTIVLTTPSGTATSTTFTVLNPGPTPTLVSLAPAGGATQGSAITLTGTNLSSATALSFNGTAATFTAVSATTITTTVPVGATSGAISVTTPNGIASISFTVLPALTSFSPTSGPPGTAVTIIGTTLTDAVNVKFNGMYVANYTVVNATTITTQVPVGATTGPLTVRTPDGTATGPINFTVTPAVVFTSFAPASGPVGTVVTLTGQGFTGATSVTFNGTAATAFTVASDQEIWATVPAAARSGYIAINTASGTATSSRMYEVTVTSGAPVISSFSPDNGPVGTSVLINGSNLSGVTAVTLNGTPATFSVNGGGNRITTSVPAGATSGPISLANSVVTVLTSTDFYVTPANDLVANAIAIGCGSVTNGTTFGATHTGDPATNCTGATLTTNTVGVFYKFVGQGGNVTVGTCANASYDGQVAVYSGPTTSLVCVGGDDDGCGAGGGAATLTFAATAGTTYYIYVTGYYNSASNPGVGNFTLTLTCADLPVISSFTPTSGPGSTNVAITGSRFTGATAVSFNGTPATFTVNSATSISTTLPTGATTGPITVQTPLGTGVSASFFTVLPPAISVFTPALGPAGTTVLITGSNFTGISAVRFNGVDAASFTVNSPTLITATVPATATTGTVAVVGSGGTTTTSASFEVLTLFMGTYNQCLSTTPISSTGTGTWQWLRAANGQLVAAINDQGFALGQVSAEFTLNQGSVRVDGRGNEYLDRNWHLITQNQFPGRNVLVRFYAANADFSTYMAVNDGDASDATSLTQLRLTQYRGANEDCQMANNSTPRELRLLTPAAPITPAGSNWFALEATVADHFSEFYISGNSITPLPVELVAFSAERIGSRVLAQWRTAQELNNQGFVLERSADGRSYADASTLLPGAGSSTAAHAYSFTDVAAPAAATYYRLRQLDASGAVAYSPVAVVAAVAASATKLVCFPQPAHTGTTVVGAMPGARLTLSDALGRTLATTTASADGRAELALPAGLAAGVYVVRSGTQATRLVVE</sequence>
<name>A0ABU9LWX6_9BACT</name>
<dbReference type="InterPro" id="IPR014756">
    <property type="entry name" value="Ig_E-set"/>
</dbReference>
<dbReference type="SMART" id="SM00429">
    <property type="entry name" value="IPT"/>
    <property type="match status" value="6"/>
</dbReference>
<dbReference type="Pfam" id="PF07504">
    <property type="entry name" value="FTP"/>
    <property type="match status" value="1"/>
</dbReference>
<keyword evidence="5" id="KW-0378">Hydrolase</keyword>
<feature type="domain" description="IPT/TIG" evidence="10">
    <location>
        <begin position="902"/>
        <end position="981"/>
    </location>
</feature>
<dbReference type="EMBL" id="JBCEVZ010000024">
    <property type="protein sequence ID" value="MEL5994886.1"/>
    <property type="molecule type" value="Genomic_DNA"/>
</dbReference>
<dbReference type="RefSeq" id="WP_342298299.1">
    <property type="nucleotide sequence ID" value="NZ_JBCEVZ010000024.1"/>
</dbReference>
<feature type="signal peptide" evidence="9">
    <location>
        <begin position="1"/>
        <end position="38"/>
    </location>
</feature>
<feature type="region of interest" description="Disordered" evidence="8">
    <location>
        <begin position="453"/>
        <end position="480"/>
    </location>
</feature>
<keyword evidence="7" id="KW-0482">Metalloprotease</keyword>
<dbReference type="Gene3D" id="3.10.170.10">
    <property type="match status" value="1"/>
</dbReference>
<keyword evidence="2" id="KW-0645">Protease</keyword>
<dbReference type="CDD" id="cd00102">
    <property type="entry name" value="IPT"/>
    <property type="match status" value="2"/>
</dbReference>
<dbReference type="PANTHER" id="PTHR33794:SF1">
    <property type="entry name" value="BACILLOLYSIN"/>
    <property type="match status" value="1"/>
</dbReference>
<feature type="domain" description="IPT/TIG" evidence="10">
    <location>
        <begin position="1199"/>
        <end position="1278"/>
    </location>
</feature>
<dbReference type="CDD" id="cd09597">
    <property type="entry name" value="M4_TLP"/>
    <property type="match status" value="1"/>
</dbReference>
<keyword evidence="3" id="KW-0479">Metal-binding</keyword>
<dbReference type="InterPro" id="IPR013783">
    <property type="entry name" value="Ig-like_fold"/>
</dbReference>
<dbReference type="InterPro" id="IPR011096">
    <property type="entry name" value="FTP_domain"/>
</dbReference>
<reference evidence="11 12" key="1">
    <citation type="journal article" date="2018" name="Arch. Microbiol.">
        <title>Hymenobacter segetis sp. nov., isolated from soil.</title>
        <authorList>
            <person name="Ten L.N."/>
            <person name="Lim S.J."/>
            <person name="Kim B.O."/>
            <person name="Kang I.K."/>
            <person name="Jung H.Y."/>
        </authorList>
    </citation>
    <scope>NUCLEOTIDE SEQUENCE [LARGE SCALE GENOMIC DNA]</scope>
    <source>
        <strain evidence="11 12">S7-3-11</strain>
    </source>
</reference>
<evidence type="ECO:0000256" key="8">
    <source>
        <dbReference type="SAM" id="MobiDB-lite"/>
    </source>
</evidence>
<evidence type="ECO:0000256" key="1">
    <source>
        <dbReference type="ARBA" id="ARBA00009388"/>
    </source>
</evidence>
<keyword evidence="6" id="KW-0862">Zinc</keyword>
<organism evidence="11 12">
    <name type="scientific">Hymenobacter segetis</name>
    <dbReference type="NCBI Taxonomy" id="2025509"/>
    <lineage>
        <taxon>Bacteria</taxon>
        <taxon>Pseudomonadati</taxon>
        <taxon>Bacteroidota</taxon>
        <taxon>Cytophagia</taxon>
        <taxon>Cytophagales</taxon>
        <taxon>Hymenobacteraceae</taxon>
        <taxon>Hymenobacter</taxon>
    </lineage>
</organism>
<dbReference type="Gene3D" id="3.10.450.490">
    <property type="match status" value="1"/>
</dbReference>
<feature type="chain" id="PRO_5046709921" evidence="9">
    <location>
        <begin position="39"/>
        <end position="1632"/>
    </location>
</feature>
<feature type="domain" description="IPT/TIG" evidence="10">
    <location>
        <begin position="737"/>
        <end position="816"/>
    </location>
</feature>
<dbReference type="InterPro" id="IPR013856">
    <property type="entry name" value="Peptidase_M4_domain"/>
</dbReference>
<evidence type="ECO:0000259" key="10">
    <source>
        <dbReference type="SMART" id="SM00429"/>
    </source>
</evidence>
<dbReference type="Pfam" id="PF01833">
    <property type="entry name" value="TIG"/>
    <property type="match status" value="7"/>
</dbReference>
<evidence type="ECO:0000256" key="3">
    <source>
        <dbReference type="ARBA" id="ARBA00022723"/>
    </source>
</evidence>
<proteinExistence type="inferred from homology"/>
<dbReference type="CDD" id="cd00603">
    <property type="entry name" value="IPT_PCSR"/>
    <property type="match status" value="2"/>
</dbReference>
<evidence type="ECO:0000313" key="11">
    <source>
        <dbReference type="EMBL" id="MEL5994886.1"/>
    </source>
</evidence>
<dbReference type="Proteomes" id="UP001479606">
    <property type="component" value="Unassembled WGS sequence"/>
</dbReference>
<comment type="similarity">
    <text evidence="1">Belongs to the peptidase M4 family.</text>
</comment>
<accession>A0ABU9LWX6</accession>
<evidence type="ECO:0000256" key="9">
    <source>
        <dbReference type="SAM" id="SignalP"/>
    </source>
</evidence>
<gene>
    <name evidence="11" type="ORF">AAFH49_11760</name>
</gene>
<dbReference type="InterPro" id="IPR050728">
    <property type="entry name" value="Zinc_Metalloprotease_M4"/>
</dbReference>
<evidence type="ECO:0000256" key="2">
    <source>
        <dbReference type="ARBA" id="ARBA00022670"/>
    </source>
</evidence>
<dbReference type="Pfam" id="PF01447">
    <property type="entry name" value="Peptidase_M4"/>
    <property type="match status" value="1"/>
</dbReference>
<dbReference type="PRINTS" id="PR00730">
    <property type="entry name" value="THERMOLYSIN"/>
</dbReference>
<dbReference type="Gene3D" id="2.60.40.10">
    <property type="entry name" value="Immunoglobulins"/>
    <property type="match status" value="7"/>
</dbReference>
<keyword evidence="12" id="KW-1185">Reference proteome</keyword>
<evidence type="ECO:0000256" key="5">
    <source>
        <dbReference type="ARBA" id="ARBA00022801"/>
    </source>
</evidence>
<comment type="caution">
    <text evidence="11">The sequence shown here is derived from an EMBL/GenBank/DDBJ whole genome shotgun (WGS) entry which is preliminary data.</text>
</comment>
<evidence type="ECO:0000313" key="12">
    <source>
        <dbReference type="Proteomes" id="UP001479606"/>
    </source>
</evidence>
<dbReference type="PANTHER" id="PTHR33794">
    <property type="entry name" value="BACILLOLYSIN"/>
    <property type="match status" value="1"/>
</dbReference>
<evidence type="ECO:0000256" key="7">
    <source>
        <dbReference type="ARBA" id="ARBA00023049"/>
    </source>
</evidence>
<dbReference type="InterPro" id="IPR027268">
    <property type="entry name" value="Peptidase_M4/M1_CTD_sf"/>
</dbReference>
<feature type="domain" description="IPT/TIG" evidence="10">
    <location>
        <begin position="577"/>
        <end position="655"/>
    </location>
</feature>
<dbReference type="SUPFAM" id="SSF55486">
    <property type="entry name" value="Metalloproteases ('zincins'), catalytic domain"/>
    <property type="match status" value="1"/>
</dbReference>
<dbReference type="Pfam" id="PF02868">
    <property type="entry name" value="Peptidase_M4_C"/>
    <property type="match status" value="1"/>
</dbReference>
<protein>
    <submittedName>
        <fullName evidence="11">M4 family metallopeptidase</fullName>
    </submittedName>
</protein>
<dbReference type="Gene3D" id="1.10.390.10">
    <property type="entry name" value="Neutral Protease Domain 2"/>
    <property type="match status" value="1"/>
</dbReference>